<dbReference type="AlphaFoldDB" id="A0A7S1BSP4"/>
<evidence type="ECO:0000313" key="1">
    <source>
        <dbReference type="EMBL" id="CAD8896823.1"/>
    </source>
</evidence>
<protein>
    <submittedName>
        <fullName evidence="1">Uncharacterized protein</fullName>
    </submittedName>
</protein>
<sequence>MDVCGKPGRCRKLRFVPHSVHITVLGLSGILCELRGSNDDPPQLEATPPFVTSSRSCESTKGKISAIVSVSRRSSIVTSIPSRPLTRVGTDPCWALTDKNDGVSLSFYDATWGYASCGGRLRYNDDEDDQQYSVDASTMEDGSTMVIMTHLRENPPPIYGIEQDDEEGDFPAGYYGFEPKALYISVGLVCGDEVIVVGASKIIVSGENERSPSGIPSDLVNDDIGKINSFTEPTQDTFQMPLKIDRIILKNAQIKKITIPPKTKNLEDEELEADLEHKQIKRMAIKRVKQFVKKLGGESYDSVKKKIVNGDENMCKIKTASFSFQSDSIPNRRFGFILRRDEENNNFADTIPKANINLRVRVNIPRKPLDPTMGHSSPEQTGTFRGPAECVAQSAVTALGPAAVVPEGYARRDGPIDTQELHENDLIPGDFTRSQSIDASTIASETDVFTELTFDRRFTRLGATPTVEESLTISFDENFNPEGERSFEECSSHNNEEYSVDSPYMEDGGNSLSSGLSDFLYGDNNFSMDSIDEETLASVMTKSLVNGSKAGFNVEEGVSACESKAGFNVEEGVSACESEASKNDIDQGLDYLVDVLEQFQGMVRQQEKEKIGPISISNRTQKSQYFARKKACFHLESEIKSKLAEAESVEVHLLEETLEEEPHDDNFLTQTLKSKHKPTMPPSPKALAKKLFHNVRLGKKLAHCSNSEGGVVSAPITPRKLLYKSTPVIADSPTDVVSMHLEELRKLTSLSDDVDEGIEEQQQSKEQSEYLGPIFCTRTKSSFSELACGAGSIR</sequence>
<dbReference type="EMBL" id="HBFR01032988">
    <property type="protein sequence ID" value="CAD8896823.1"/>
    <property type="molecule type" value="Transcribed_RNA"/>
</dbReference>
<proteinExistence type="predicted"/>
<organism evidence="1">
    <name type="scientific">Corethron hystrix</name>
    <dbReference type="NCBI Taxonomy" id="216773"/>
    <lineage>
        <taxon>Eukaryota</taxon>
        <taxon>Sar</taxon>
        <taxon>Stramenopiles</taxon>
        <taxon>Ochrophyta</taxon>
        <taxon>Bacillariophyta</taxon>
        <taxon>Coscinodiscophyceae</taxon>
        <taxon>Corethrophycidae</taxon>
        <taxon>Corethrales</taxon>
        <taxon>Corethraceae</taxon>
        <taxon>Corethron</taxon>
    </lineage>
</organism>
<accession>A0A7S1BSP4</accession>
<gene>
    <name evidence="1" type="ORF">CHYS00102_LOCUS24037</name>
</gene>
<name>A0A7S1BSP4_9STRA</name>
<reference evidence="1" key="1">
    <citation type="submission" date="2021-01" db="EMBL/GenBank/DDBJ databases">
        <authorList>
            <person name="Corre E."/>
            <person name="Pelletier E."/>
            <person name="Niang G."/>
            <person name="Scheremetjew M."/>
            <person name="Finn R."/>
            <person name="Kale V."/>
            <person name="Holt S."/>
            <person name="Cochrane G."/>
            <person name="Meng A."/>
            <person name="Brown T."/>
            <person name="Cohen L."/>
        </authorList>
    </citation>
    <scope>NUCLEOTIDE SEQUENCE</scope>
    <source>
        <strain evidence="1">308</strain>
    </source>
</reference>